<dbReference type="EMBL" id="JAKNCJ010000001">
    <property type="protein sequence ID" value="MCL6421843.1"/>
    <property type="molecule type" value="Genomic_DNA"/>
</dbReference>
<protein>
    <recommendedName>
        <fullName evidence="4">Di-and tripeptidase</fullName>
    </recommendedName>
</protein>
<name>A0ABT0QW02_9MICO</name>
<evidence type="ECO:0000256" key="1">
    <source>
        <dbReference type="SAM" id="MobiDB-lite"/>
    </source>
</evidence>
<sequence>MLGLPSKADKERESALETTGENGEAQAPDERTLTIIDHALRIQAPLANRYVASLRKKRPELSDDELVAHIEKQFTRMLTASGAGVGGVAALPGVGTIAAIALTTGEGAAFAEACAFLTLAVARIRDVDMSDKERRRTITLAILGGEKGQELVSKALGKQGVQWTTVLNGVAPDFVMSAVNRQMKRWIRRKVASRLGSVWAGRLIPFGVGALIGGVGNRAIAKSVLSAQRTVFAHAPGLQGSAPAAGGIEA</sequence>
<comment type="caution">
    <text evidence="2">The sequence shown here is derived from an EMBL/GenBank/DDBJ whole genome shotgun (WGS) entry which is preliminary data.</text>
</comment>
<keyword evidence="3" id="KW-1185">Reference proteome</keyword>
<evidence type="ECO:0000313" key="3">
    <source>
        <dbReference type="Proteomes" id="UP001203761"/>
    </source>
</evidence>
<gene>
    <name evidence="2" type="ORF">Bequi_00335</name>
</gene>
<reference evidence="2" key="1">
    <citation type="submission" date="2022-02" db="EMBL/GenBank/DDBJ databases">
        <authorList>
            <person name="Lee M."/>
            <person name="Kim S.-J."/>
            <person name="Jung M.-Y."/>
        </authorList>
    </citation>
    <scope>NUCLEOTIDE SEQUENCE</scope>
    <source>
        <strain evidence="2">JHP9</strain>
    </source>
</reference>
<dbReference type="Proteomes" id="UP001203761">
    <property type="component" value="Unassembled WGS sequence"/>
</dbReference>
<accession>A0ABT0QW02</accession>
<evidence type="ECO:0008006" key="4">
    <source>
        <dbReference type="Google" id="ProtNLM"/>
    </source>
</evidence>
<feature type="region of interest" description="Disordered" evidence="1">
    <location>
        <begin position="1"/>
        <end position="28"/>
    </location>
</feature>
<dbReference type="RefSeq" id="WP_249736006.1">
    <property type="nucleotide sequence ID" value="NZ_JAKNCJ010000001.1"/>
</dbReference>
<organism evidence="2 3">
    <name type="scientific">Brachybacterium equifaecis</name>
    <dbReference type="NCBI Taxonomy" id="2910770"/>
    <lineage>
        <taxon>Bacteria</taxon>
        <taxon>Bacillati</taxon>
        <taxon>Actinomycetota</taxon>
        <taxon>Actinomycetes</taxon>
        <taxon>Micrococcales</taxon>
        <taxon>Dermabacteraceae</taxon>
        <taxon>Brachybacterium</taxon>
    </lineage>
</organism>
<proteinExistence type="predicted"/>
<evidence type="ECO:0000313" key="2">
    <source>
        <dbReference type="EMBL" id="MCL6421843.1"/>
    </source>
</evidence>